<reference evidence="4" key="1">
    <citation type="journal article" date="2018" name="Nat. Microbiol.">
        <title>Leveraging single-cell genomics to expand the fungal tree of life.</title>
        <authorList>
            <person name="Ahrendt S.R."/>
            <person name="Quandt C.A."/>
            <person name="Ciobanu D."/>
            <person name="Clum A."/>
            <person name="Salamov A."/>
            <person name="Andreopoulos B."/>
            <person name="Cheng J.F."/>
            <person name="Woyke T."/>
            <person name="Pelin A."/>
            <person name="Henrissat B."/>
            <person name="Reynolds N.K."/>
            <person name="Benny G.L."/>
            <person name="Smith M.E."/>
            <person name="James T.Y."/>
            <person name="Grigoriev I.V."/>
        </authorList>
    </citation>
    <scope>NUCLEOTIDE SEQUENCE [LARGE SCALE GENOMIC DNA]</scope>
</reference>
<evidence type="ECO:0008006" key="5">
    <source>
        <dbReference type="Google" id="ProtNLM"/>
    </source>
</evidence>
<dbReference type="PANTHER" id="PTHR32226:SF2">
    <property type="entry name" value="TELO2-INTERACTING PROTEIN 2"/>
    <property type="match status" value="1"/>
</dbReference>
<dbReference type="AlphaFoldDB" id="A0A4P9Y9D2"/>
<dbReference type="GO" id="GO:0005829">
    <property type="term" value="C:cytosol"/>
    <property type="evidence" value="ECO:0007669"/>
    <property type="project" value="TreeGrafter"/>
</dbReference>
<dbReference type="Pfam" id="PF10521">
    <property type="entry name" value="Tti2"/>
    <property type="match status" value="1"/>
</dbReference>
<name>A0A4P9Y9D2_9FUNG</name>
<dbReference type="Proteomes" id="UP000267251">
    <property type="component" value="Unassembled WGS sequence"/>
</dbReference>
<protein>
    <recommendedName>
        <fullName evidence="5">Armadillo-type protein</fullName>
    </recommendedName>
</protein>
<dbReference type="GO" id="GO:0110078">
    <property type="term" value="C:TTT Hsp90 cochaperone complex"/>
    <property type="evidence" value="ECO:0007669"/>
    <property type="project" value="InterPro"/>
</dbReference>
<dbReference type="PANTHER" id="PTHR32226">
    <property type="entry name" value="TELO2-INTERACTING PROTEIN 2"/>
    <property type="match status" value="1"/>
</dbReference>
<feature type="region of interest" description="Disordered" evidence="2">
    <location>
        <begin position="1"/>
        <end position="34"/>
    </location>
</feature>
<sequence length="516" mass="57929">MTSLPLHSLLDKASPPASFAETQRDPEEQDASLGLSSASKDYLAQLPAVLEDISTLLRNTPRDVLGEGSMVQVLSVCGRLQRPTDPWSSTIIAAQAHRILLTLAHDSSSIQSFVDPYIHQIIAQSLRPAFLHTMHPSIHPLTGRRVPWPKEKPSTFSMDQAWKDQYPGTTTLLEWVIDHLTPETLQNDLGSLLPMILTLLEDWEARFVLRALHILQHVLTLISPDLLVQRGIDLVLHQSLRSTCAYRSGSVHGPSILQTSVSLSLQCLSRARPLHPEDVWFRGVDSLYRRAILDNALFIGYDTNAQLALLVSMEQCITALDLPSIKYEKRSLTLLKDILDHASPPLLSPLFATLNTLLQVGYPRISTYAPLLFHLLTRGWLLLDKAQETLPLPRQIILHTSSLLHALSPDLWKSAMDEACRVQPILFTSLCQDTLLCLDASSIPLLSSYFTQIHLGPTVIIQRQACATHPPRRSKPMFLSEKLYGELQETWLHQRIPQLIARKIEQDYDIGGWTTF</sequence>
<gene>
    <name evidence="3" type="ORF">BJ684DRAFT_18281</name>
</gene>
<proteinExistence type="inferred from homology"/>
<dbReference type="EMBL" id="KZ987735">
    <property type="protein sequence ID" value="RKP15402.1"/>
    <property type="molecule type" value="Genomic_DNA"/>
</dbReference>
<dbReference type="OrthoDB" id="6417021at2759"/>
<dbReference type="InterPro" id="IPR018870">
    <property type="entry name" value="Tti2"/>
</dbReference>
<evidence type="ECO:0000256" key="2">
    <source>
        <dbReference type="SAM" id="MobiDB-lite"/>
    </source>
</evidence>
<evidence type="ECO:0000313" key="4">
    <source>
        <dbReference type="Proteomes" id="UP000267251"/>
    </source>
</evidence>
<dbReference type="GO" id="GO:0005634">
    <property type="term" value="C:nucleus"/>
    <property type="evidence" value="ECO:0007669"/>
    <property type="project" value="TreeGrafter"/>
</dbReference>
<accession>A0A4P9Y9D2</accession>
<keyword evidence="4" id="KW-1185">Reference proteome</keyword>
<evidence type="ECO:0000256" key="1">
    <source>
        <dbReference type="ARBA" id="ARBA00034736"/>
    </source>
</evidence>
<comment type="similarity">
    <text evidence="1">Belongs to the TTI2 family.</text>
</comment>
<evidence type="ECO:0000313" key="3">
    <source>
        <dbReference type="EMBL" id="RKP15402.1"/>
    </source>
</evidence>
<organism evidence="3 4">
    <name type="scientific">Piptocephalis cylindrospora</name>
    <dbReference type="NCBI Taxonomy" id="1907219"/>
    <lineage>
        <taxon>Eukaryota</taxon>
        <taxon>Fungi</taxon>
        <taxon>Fungi incertae sedis</taxon>
        <taxon>Zoopagomycota</taxon>
        <taxon>Zoopagomycotina</taxon>
        <taxon>Zoopagomycetes</taxon>
        <taxon>Zoopagales</taxon>
        <taxon>Piptocephalidaceae</taxon>
        <taxon>Piptocephalis</taxon>
    </lineage>
</organism>